<name>M3IQY1_CANMX</name>
<proteinExistence type="predicted"/>
<organism evidence="1 2">
    <name type="scientific">Candida maltosa (strain Xu316)</name>
    <name type="common">Yeast</name>
    <dbReference type="NCBI Taxonomy" id="1245528"/>
    <lineage>
        <taxon>Eukaryota</taxon>
        <taxon>Fungi</taxon>
        <taxon>Dikarya</taxon>
        <taxon>Ascomycota</taxon>
        <taxon>Saccharomycotina</taxon>
        <taxon>Pichiomycetes</taxon>
        <taxon>Debaryomycetaceae</taxon>
        <taxon>Candida/Lodderomyces clade</taxon>
        <taxon>Candida</taxon>
    </lineage>
</organism>
<evidence type="ECO:0000313" key="2">
    <source>
        <dbReference type="Proteomes" id="UP000011777"/>
    </source>
</evidence>
<reference evidence="1 2" key="1">
    <citation type="submission" date="2013-02" db="EMBL/GenBank/DDBJ databases">
        <title>Genome sequence of Candida maltosa Xu316, a potential industrial strain for xylitol and ethanol production.</title>
        <authorList>
            <person name="Yu J."/>
            <person name="Wang Q."/>
            <person name="Geng X."/>
            <person name="Bao W."/>
            <person name="He P."/>
            <person name="Cai J."/>
        </authorList>
    </citation>
    <scope>NUCLEOTIDE SEQUENCE [LARGE SCALE GENOMIC DNA]</scope>
    <source>
        <strain evidence="2">Xu316</strain>
    </source>
</reference>
<sequence>MLELMSNSHHGWLSTYVINVSIDNRFDSELGHFLQSTIHTPLSLVIINQEHDLYLLNYIQLQILHLKKDIVVSFTSDDLTNQLSRIDKFVDEISKLELGVTVKELSKQELVQLMLKIPNFMNFLEQEESIETAFHEFVSQHESIKEIVRSITY</sequence>
<dbReference type="Proteomes" id="UP000011777">
    <property type="component" value="Unassembled WGS sequence"/>
</dbReference>
<comment type="caution">
    <text evidence="1">The sequence shown here is derived from an EMBL/GenBank/DDBJ whole genome shotgun (WGS) entry which is preliminary data.</text>
</comment>
<accession>M3IQY1</accession>
<keyword evidence="2" id="KW-1185">Reference proteome</keyword>
<dbReference type="AlphaFoldDB" id="M3IQY1"/>
<dbReference type="EMBL" id="AOGT01000897">
    <property type="protein sequence ID" value="EMG48926.1"/>
    <property type="molecule type" value="Genomic_DNA"/>
</dbReference>
<dbReference type="OMA" id="MTITQDS"/>
<evidence type="ECO:0000313" key="1">
    <source>
        <dbReference type="EMBL" id="EMG48926.1"/>
    </source>
</evidence>
<gene>
    <name evidence="1" type="ORF">G210_0430</name>
</gene>
<dbReference type="HOGENOM" id="CLU_1467950_0_0_1"/>
<protein>
    <submittedName>
        <fullName evidence="1">Uncharacterized protein</fullName>
    </submittedName>
</protein>